<gene>
    <name evidence="1" type="ORF">PCOR1329_LOCUS32013</name>
</gene>
<accession>A0ABN9SRM1</accession>
<feature type="non-terminal residue" evidence="1">
    <location>
        <position position="175"/>
    </location>
</feature>
<dbReference type="Proteomes" id="UP001189429">
    <property type="component" value="Unassembled WGS sequence"/>
</dbReference>
<evidence type="ECO:0000313" key="2">
    <source>
        <dbReference type="Proteomes" id="UP001189429"/>
    </source>
</evidence>
<proteinExistence type="predicted"/>
<keyword evidence="2" id="KW-1185">Reference proteome</keyword>
<comment type="caution">
    <text evidence="1">The sequence shown here is derived from an EMBL/GenBank/DDBJ whole genome shotgun (WGS) entry which is preliminary data.</text>
</comment>
<reference evidence="1" key="1">
    <citation type="submission" date="2023-10" db="EMBL/GenBank/DDBJ databases">
        <authorList>
            <person name="Chen Y."/>
            <person name="Shah S."/>
            <person name="Dougan E. K."/>
            <person name="Thang M."/>
            <person name="Chan C."/>
        </authorList>
    </citation>
    <scope>NUCLEOTIDE SEQUENCE [LARGE SCALE GENOMIC DNA]</scope>
</reference>
<evidence type="ECO:0000313" key="1">
    <source>
        <dbReference type="EMBL" id="CAK0834636.1"/>
    </source>
</evidence>
<organism evidence="1 2">
    <name type="scientific">Prorocentrum cordatum</name>
    <dbReference type="NCBI Taxonomy" id="2364126"/>
    <lineage>
        <taxon>Eukaryota</taxon>
        <taxon>Sar</taxon>
        <taxon>Alveolata</taxon>
        <taxon>Dinophyceae</taxon>
        <taxon>Prorocentrales</taxon>
        <taxon>Prorocentraceae</taxon>
        <taxon>Prorocentrum</taxon>
    </lineage>
</organism>
<name>A0ABN9SRM1_9DINO</name>
<dbReference type="EMBL" id="CAUYUJ010012811">
    <property type="protein sequence ID" value="CAK0834636.1"/>
    <property type="molecule type" value="Genomic_DNA"/>
</dbReference>
<sequence>MARPRSGGGGPRTADLAAQAGYQAGGRLQLADPLPLAAGALRAASAPAPPQLRFEEDAAEGTARALDKFPRHSRPGLAEARFELWATLRGRLEGKEAFAQVFATLLRRGAPLAAQAATMQHEDFIARAVGLFRGVGRRSGVGLLREVLHCTLGLAAGSAVLSLEVATACNALDRE</sequence>
<protein>
    <submittedName>
        <fullName evidence="1">Uncharacterized protein</fullName>
    </submittedName>
</protein>